<keyword evidence="2" id="KW-0560">Oxidoreductase</keyword>
<dbReference type="EMBL" id="CP040449">
    <property type="protein sequence ID" value="QFI54527.1"/>
    <property type="molecule type" value="Genomic_DNA"/>
</dbReference>
<dbReference type="GO" id="GO:0000166">
    <property type="term" value="F:nucleotide binding"/>
    <property type="evidence" value="ECO:0007669"/>
    <property type="project" value="InterPro"/>
</dbReference>
<dbReference type="SUPFAM" id="SSF55347">
    <property type="entry name" value="Glyceraldehyde-3-phosphate dehydrogenase-like, C-terminal domain"/>
    <property type="match status" value="1"/>
</dbReference>
<dbReference type="PANTHER" id="PTHR22604">
    <property type="entry name" value="OXIDOREDUCTASES"/>
    <property type="match status" value="1"/>
</dbReference>
<dbReference type="InterPro" id="IPR050984">
    <property type="entry name" value="Gfo/Idh/MocA_domain"/>
</dbReference>
<proteinExistence type="inferred from homology"/>
<dbReference type="Gene3D" id="3.30.360.10">
    <property type="entry name" value="Dihydrodipicolinate Reductase, domain 2"/>
    <property type="match status" value="1"/>
</dbReference>
<evidence type="ECO:0000256" key="2">
    <source>
        <dbReference type="ARBA" id="ARBA00023002"/>
    </source>
</evidence>
<dbReference type="KEGG" id="asim:FE240_07335"/>
<evidence type="ECO:0000259" key="3">
    <source>
        <dbReference type="Pfam" id="PF01408"/>
    </source>
</evidence>
<dbReference type="Pfam" id="PF01408">
    <property type="entry name" value="GFO_IDH_MocA"/>
    <property type="match status" value="1"/>
</dbReference>
<keyword evidence="5" id="KW-1185">Reference proteome</keyword>
<accession>A0A5J6WWI4</accession>
<sequence>MESRLCRWGIAGAGAIARRFCHDITRFARQSKVVAIAARESARADTFAADHGVARAHGSYRALAEDGEVDAVYVAVIHPQHGAVVRLMLEHGKHVLVEKPAVLSVAEWDELTTLAHARGVLLLEAMKVMCFPAWRALWAQLPERGQPHHLEAAFGSQVTGDGKLFDAALAGGANWDVGVYGLWLYAALCRRFSLPACPPVVMRKMGPSGVDLQSWYRFEGAFSARIGAAIDEDLPRHARLEGEGWGLEIVGKWWNPQQIRWDDGTEILMPVEGGLQFEADHLAELRAAGALDSPWLPQAVSRQVIGWLAAAACA</sequence>
<evidence type="ECO:0000313" key="4">
    <source>
        <dbReference type="EMBL" id="QFI54527.1"/>
    </source>
</evidence>
<reference evidence="4 5" key="1">
    <citation type="submission" date="2019-05" db="EMBL/GenBank/DDBJ databases">
        <title>OXA-830, a novel chromosomally encoded expanded-spectrum class D beta-lactamase in Aeromonas simiae.</title>
        <authorList>
            <person name="Zhou W."/>
            <person name="Chen Q."/>
        </authorList>
    </citation>
    <scope>NUCLEOTIDE SEQUENCE [LARGE SCALE GENOMIC DNA]</scope>
    <source>
        <strain evidence="4 5">A6</strain>
    </source>
</reference>
<protein>
    <submittedName>
        <fullName evidence="4">Gfo/Idh/MocA family oxidoreductase</fullName>
    </submittedName>
</protein>
<gene>
    <name evidence="4" type="ORF">FE240_07335</name>
</gene>
<organism evidence="4 5">
    <name type="scientific">Aeromonas simiae</name>
    <dbReference type="NCBI Taxonomy" id="218936"/>
    <lineage>
        <taxon>Bacteria</taxon>
        <taxon>Pseudomonadati</taxon>
        <taxon>Pseudomonadota</taxon>
        <taxon>Gammaproteobacteria</taxon>
        <taxon>Aeromonadales</taxon>
        <taxon>Aeromonadaceae</taxon>
        <taxon>Aeromonas</taxon>
    </lineage>
</organism>
<comment type="similarity">
    <text evidence="1">Belongs to the Gfo/Idh/MocA family.</text>
</comment>
<dbReference type="PANTHER" id="PTHR22604:SF105">
    <property type="entry name" value="TRANS-1,2-DIHYDROBENZENE-1,2-DIOL DEHYDROGENASE"/>
    <property type="match status" value="1"/>
</dbReference>
<dbReference type="Gene3D" id="3.40.50.720">
    <property type="entry name" value="NAD(P)-binding Rossmann-like Domain"/>
    <property type="match status" value="1"/>
</dbReference>
<feature type="domain" description="Gfo/Idh/MocA-like oxidoreductase N-terminal" evidence="3">
    <location>
        <begin position="7"/>
        <end position="122"/>
    </location>
</feature>
<dbReference type="GO" id="GO:0016491">
    <property type="term" value="F:oxidoreductase activity"/>
    <property type="evidence" value="ECO:0007669"/>
    <property type="project" value="UniProtKB-KW"/>
</dbReference>
<name>A0A5J6WWI4_9GAMM</name>
<dbReference type="RefSeq" id="WP_193003983.1">
    <property type="nucleotide sequence ID" value="NZ_CP040449.1"/>
</dbReference>
<dbReference type="Proteomes" id="UP000594034">
    <property type="component" value="Chromosome"/>
</dbReference>
<evidence type="ECO:0000256" key="1">
    <source>
        <dbReference type="ARBA" id="ARBA00010928"/>
    </source>
</evidence>
<evidence type="ECO:0000313" key="5">
    <source>
        <dbReference type="Proteomes" id="UP000594034"/>
    </source>
</evidence>
<dbReference type="SUPFAM" id="SSF51735">
    <property type="entry name" value="NAD(P)-binding Rossmann-fold domains"/>
    <property type="match status" value="1"/>
</dbReference>
<dbReference type="AlphaFoldDB" id="A0A5J6WWI4"/>
<dbReference type="InterPro" id="IPR036291">
    <property type="entry name" value="NAD(P)-bd_dom_sf"/>
</dbReference>
<dbReference type="InterPro" id="IPR000683">
    <property type="entry name" value="Gfo/Idh/MocA-like_OxRdtase_N"/>
</dbReference>